<evidence type="ECO:0000256" key="3">
    <source>
        <dbReference type="ARBA" id="ARBA00023157"/>
    </source>
</evidence>
<dbReference type="GO" id="GO:0017004">
    <property type="term" value="P:cytochrome complex assembly"/>
    <property type="evidence" value="ECO:0007669"/>
    <property type="project" value="UniProtKB-KW"/>
</dbReference>
<proteinExistence type="predicted"/>
<dbReference type="GO" id="GO:0016853">
    <property type="term" value="F:isomerase activity"/>
    <property type="evidence" value="ECO:0007669"/>
    <property type="project" value="UniProtKB-KW"/>
</dbReference>
<dbReference type="PANTHER" id="PTHR42852">
    <property type="entry name" value="THIOL:DISULFIDE INTERCHANGE PROTEIN DSBE"/>
    <property type="match status" value="1"/>
</dbReference>
<dbReference type="Proteomes" id="UP000290608">
    <property type="component" value="Unassembled WGS sequence"/>
</dbReference>
<dbReference type="STRING" id="1122159.SAMN02745246_01044"/>
<dbReference type="CDD" id="cd02966">
    <property type="entry name" value="TlpA_like_family"/>
    <property type="match status" value="1"/>
</dbReference>
<evidence type="ECO:0000313" key="7">
    <source>
        <dbReference type="Proteomes" id="UP000290608"/>
    </source>
</evidence>
<dbReference type="GO" id="GO:0030313">
    <property type="term" value="C:cell envelope"/>
    <property type="evidence" value="ECO:0007669"/>
    <property type="project" value="UniProtKB-SubCell"/>
</dbReference>
<comment type="caution">
    <text evidence="6">The sequence shown here is derived from an EMBL/GenBank/DDBJ whole genome shotgun (WGS) entry which is preliminary data.</text>
</comment>
<protein>
    <submittedName>
        <fullName evidence="6">Thiol-disulfide isomerase/thioredoxin</fullName>
    </submittedName>
</protein>
<dbReference type="InterPro" id="IPR050553">
    <property type="entry name" value="Thioredoxin_ResA/DsbE_sf"/>
</dbReference>
<dbReference type="GO" id="GO:0016491">
    <property type="term" value="F:oxidoreductase activity"/>
    <property type="evidence" value="ECO:0007669"/>
    <property type="project" value="InterPro"/>
</dbReference>
<accession>A0A4Q0PP07</accession>
<keyword evidence="6" id="KW-0413">Isomerase</keyword>
<keyword evidence="4" id="KW-0676">Redox-active center</keyword>
<evidence type="ECO:0000256" key="4">
    <source>
        <dbReference type="ARBA" id="ARBA00023284"/>
    </source>
</evidence>
<evidence type="ECO:0000256" key="2">
    <source>
        <dbReference type="ARBA" id="ARBA00022748"/>
    </source>
</evidence>
<name>A0A4Q0PP07_9FLAO</name>
<feature type="domain" description="Thioredoxin" evidence="5">
    <location>
        <begin position="330"/>
        <end position="469"/>
    </location>
</feature>
<dbReference type="AlphaFoldDB" id="A0A4Q0PP07"/>
<evidence type="ECO:0000259" key="5">
    <source>
        <dbReference type="PROSITE" id="PS51352"/>
    </source>
</evidence>
<reference evidence="6 7" key="1">
    <citation type="submission" date="2018-07" db="EMBL/GenBank/DDBJ databases">
        <title>Leeuwenhoekiella genomics.</title>
        <authorList>
            <person name="Tahon G."/>
            <person name="Willems A."/>
        </authorList>
    </citation>
    <scope>NUCLEOTIDE SEQUENCE [LARGE SCALE GENOMIC DNA]</scope>
    <source>
        <strain evidence="6 7">LMG 1345</strain>
    </source>
</reference>
<dbReference type="Pfam" id="PF08534">
    <property type="entry name" value="Redoxin"/>
    <property type="match status" value="1"/>
</dbReference>
<dbReference type="InterPro" id="IPR013766">
    <property type="entry name" value="Thioredoxin_domain"/>
</dbReference>
<comment type="subcellular location">
    <subcellularLocation>
        <location evidence="1">Cell envelope</location>
    </subcellularLocation>
</comment>
<dbReference type="RefSeq" id="WP_073097904.1">
    <property type="nucleotide sequence ID" value="NZ_QOVL01000004.1"/>
</dbReference>
<gene>
    <name evidence="6" type="ORF">DSL99_1115</name>
</gene>
<keyword evidence="2" id="KW-0201">Cytochrome c-type biogenesis</keyword>
<organism evidence="6 7">
    <name type="scientific">Leeuwenhoekiella marinoflava</name>
    <dbReference type="NCBI Taxonomy" id="988"/>
    <lineage>
        <taxon>Bacteria</taxon>
        <taxon>Pseudomonadati</taxon>
        <taxon>Bacteroidota</taxon>
        <taxon>Flavobacteriia</taxon>
        <taxon>Flavobacteriales</taxon>
        <taxon>Flavobacteriaceae</taxon>
        <taxon>Leeuwenhoekiella</taxon>
    </lineage>
</organism>
<dbReference type="Gene3D" id="3.40.30.10">
    <property type="entry name" value="Glutaredoxin"/>
    <property type="match status" value="1"/>
</dbReference>
<dbReference type="EMBL" id="QOVL01000004">
    <property type="protein sequence ID" value="RXG32309.1"/>
    <property type="molecule type" value="Genomic_DNA"/>
</dbReference>
<dbReference type="PANTHER" id="PTHR42852:SF6">
    <property type="entry name" value="THIOL:DISULFIDE INTERCHANGE PROTEIN DSBE"/>
    <property type="match status" value="1"/>
</dbReference>
<sequence length="469" mass="54707">MKNNLLFLVFILFLTSGCKKEQEFAVIHFKDIEQFPYNIIATRITENAIAKTDTFNLESQENAVISLEIKRPQYVYIQRNSENSRLFLTPGTDLTIGQKNGRDVFEGDLKGENTYLEEFYNTENIEDLSWDYNASFDTFKNQTSGFFNFMNNLLDTYVPDSTSYFYRLNKLENRAFENSAILDYVLTRTPSAKKDSLFDAYIDKDLFDFKKFEAYSSANYLKSFYEKKGFEYFARKKYGERLDSLRNAEEHYVFTSDIIAEYIPAPFKSTILYDNLKYYPEEFDFVPDSLKAQLTTPHNIVERYKEHLNEKTYEELIAKIERHKANKLRYAKETVVPDFSLQNDQKQSINFKEVYKNKPILIDVWASWCGPCIRSFPKVRELQEQYKTDLEVISISIDKTFDLFQKGLDKHQVPGSSKLYAEGGFSSTFATHFNIVAIPRYILISQNGTVIDATISLKDLKAKLNSSMP</sequence>
<evidence type="ECO:0000256" key="1">
    <source>
        <dbReference type="ARBA" id="ARBA00004196"/>
    </source>
</evidence>
<dbReference type="InterPro" id="IPR013740">
    <property type="entry name" value="Redoxin"/>
</dbReference>
<dbReference type="PROSITE" id="PS51257">
    <property type="entry name" value="PROKAR_LIPOPROTEIN"/>
    <property type="match status" value="1"/>
</dbReference>
<dbReference type="SUPFAM" id="SSF52833">
    <property type="entry name" value="Thioredoxin-like"/>
    <property type="match status" value="1"/>
</dbReference>
<keyword evidence="3" id="KW-1015">Disulfide bond</keyword>
<dbReference type="PROSITE" id="PS51352">
    <property type="entry name" value="THIOREDOXIN_2"/>
    <property type="match status" value="1"/>
</dbReference>
<evidence type="ECO:0000313" key="6">
    <source>
        <dbReference type="EMBL" id="RXG32309.1"/>
    </source>
</evidence>
<dbReference type="InterPro" id="IPR036249">
    <property type="entry name" value="Thioredoxin-like_sf"/>
</dbReference>